<dbReference type="InterPro" id="IPR004014">
    <property type="entry name" value="ATPase_P-typ_cation-transptr_N"/>
</dbReference>
<feature type="transmembrane region" description="Helical" evidence="14">
    <location>
        <begin position="1021"/>
        <end position="1042"/>
    </location>
</feature>
<dbReference type="Gene3D" id="2.70.150.10">
    <property type="entry name" value="Calcium-transporting ATPase, cytoplasmic transduction domain A"/>
    <property type="match status" value="1"/>
</dbReference>
<dbReference type="NCBIfam" id="TIGR01517">
    <property type="entry name" value="ATPase-IIB_Ca"/>
    <property type="match status" value="1"/>
</dbReference>
<evidence type="ECO:0000256" key="8">
    <source>
        <dbReference type="ARBA" id="ARBA00022840"/>
    </source>
</evidence>
<keyword evidence="11 14" id="KW-1133">Transmembrane helix</keyword>
<dbReference type="VEuPathDB" id="FungiDB:H257_04801"/>
<feature type="transmembrane region" description="Helical" evidence="14">
    <location>
        <begin position="305"/>
        <end position="326"/>
    </location>
</feature>
<dbReference type="SFLD" id="SFLDS00003">
    <property type="entry name" value="Haloacid_Dehalogenase"/>
    <property type="match status" value="1"/>
</dbReference>
<dbReference type="InterPro" id="IPR008250">
    <property type="entry name" value="ATPase_P-typ_transduc_dom_A_sf"/>
</dbReference>
<reference evidence="16 17" key="1">
    <citation type="submission" date="2018-08" db="EMBL/GenBank/DDBJ databases">
        <title>Aphanomyces genome sequencing and annotation.</title>
        <authorList>
            <person name="Minardi D."/>
            <person name="Oidtmann B."/>
            <person name="Van Der Giezen M."/>
            <person name="Studholme D.J."/>
        </authorList>
    </citation>
    <scope>NUCLEOTIDE SEQUENCE [LARGE SCALE GENOMIC DNA]</scope>
    <source>
        <strain evidence="16 17">Kv</strain>
    </source>
</reference>
<evidence type="ECO:0000259" key="15">
    <source>
        <dbReference type="SMART" id="SM00831"/>
    </source>
</evidence>
<dbReference type="PRINTS" id="PR00121">
    <property type="entry name" value="NAKATPASE"/>
</dbReference>
<evidence type="ECO:0000256" key="12">
    <source>
        <dbReference type="ARBA" id="ARBA00023065"/>
    </source>
</evidence>
<evidence type="ECO:0000256" key="11">
    <source>
        <dbReference type="ARBA" id="ARBA00022989"/>
    </source>
</evidence>
<evidence type="ECO:0000256" key="2">
    <source>
        <dbReference type="ARBA" id="ARBA00022448"/>
    </source>
</evidence>
<dbReference type="Gene3D" id="3.40.1110.10">
    <property type="entry name" value="Calcium-transporting ATPase, cytoplasmic domain N"/>
    <property type="match status" value="1"/>
</dbReference>
<sequence>MTRVTPLGSRSPDVEDTTLVLADQVVPGPARIEVEAGGGFGISKKGLADINIDQMTETNVKNLKQLGGVDGLAKKLRVDTTTGLSRQEIDANFFARRAAFGTNTFVEAPSKSFLSLFVDCFKDTTLIILNVAAVASIATGMIENPQHGWVEGFTIVVAVVLVAFVSTVSNYTKEKQFRALNAKNDEFNVKVLRAGNYDQVPVADVNVGDIVVLESGDKVPADAVFLRGQDVKCNESSLTGEPDEVTKGVTKDPFLLSGCLLASGRCEVIITAIGSDSRWGRIKAKLVREHRATPLMEKLDDMVKIIGYGGMGCAIATMIAMVSIYATTSPELRKGRLMESVMGAISRRHIFLLGTWVHKLLDTFIIGVTIVVVAIPEGLPLAVTISLSYSTKKMLNDHNLIRVLAACETMGNCTSICSDKTGTLTENRMTVVELWTQGKHYDEPSMRNHPIKFDARYFDMVATAVCANSTAQLLEKGGPQDMPIVQGNKTEGAMLLWLRNQGVVYKQVRDAAFRPQTGDRMYSFSSERKSMSTIVRVHGGGFRLYSKGAAEIILSRCTHVLKANGTVGVLNTVTNDDIHDTIVGMAKMCLRTMCVAYRDFSADELPADLTTLDNPPEGCMVCCAIFGIMDPLRADVAESVQTCQRAGITVRMVTGDNIHTARAIAKQCGILTTDGVALEGPVFREMPKDQLQALLPKLQVLARSSPDDKHMLVTMLRARQEVVGVTGDGTNDAPALRAADVGLAMGIAGTDLAKEAAGTCGIYIYIVMLGKCPMGDSVDIIIMDDRFASIKQSVLWGRCVYDNIRKFVQFQLTVNVVALSLTFLGALAGFDPPLNAVMMLWVNLIMDTMGALALGTEVPKPELLLRRPYKKDASLVSRIMVKHIIIQSTFQLTTLLMLLFLGPGWLDVPNGNACISTTYAWIDDIANVAAPEPCVLLQNHSTCWSLNCSAYVPLYPTFNQSHAMPPNVPLACLKSPRCDVYDYRHFTFLFNVFVFAQVFNEINARSVTNDWRVLHGFFSNTMFLFILAMTVVFQVVIVEFGGDFTKTSSLDGTLWAYSVAIGVITLPLGMSSATRCCLHIQTFQLHRSCLTVCVVMRFVPVQEDPDSFANPNGLVIPKQPSLAL</sequence>
<dbReference type="InterPro" id="IPR018303">
    <property type="entry name" value="ATPase_P-typ_P_site"/>
</dbReference>
<dbReference type="InterPro" id="IPR044492">
    <property type="entry name" value="P_typ_ATPase_HD_dom"/>
</dbReference>
<keyword evidence="8 14" id="KW-0067">ATP-binding</keyword>
<feature type="transmembrane region" description="Helical" evidence="14">
    <location>
        <begin position="148"/>
        <end position="168"/>
    </location>
</feature>
<dbReference type="SFLD" id="SFLDG00002">
    <property type="entry name" value="C1.7:_P-type_atpase_like"/>
    <property type="match status" value="1"/>
</dbReference>
<feature type="transmembrane region" description="Helical" evidence="14">
    <location>
        <begin position="1054"/>
        <end position="1078"/>
    </location>
</feature>
<keyword evidence="3 14" id="KW-0109">Calcium transport</keyword>
<gene>
    <name evidence="16" type="ORF">DYB36_006746</name>
</gene>
<dbReference type="SUPFAM" id="SSF81660">
    <property type="entry name" value="Metal cation-transporting ATPase, ATP-binding domain N"/>
    <property type="match status" value="1"/>
</dbReference>
<dbReference type="Pfam" id="PF13246">
    <property type="entry name" value="Cation_ATPase"/>
    <property type="match status" value="1"/>
</dbReference>
<evidence type="ECO:0000256" key="7">
    <source>
        <dbReference type="ARBA" id="ARBA00022837"/>
    </source>
</evidence>
<dbReference type="SFLD" id="SFLDF00027">
    <property type="entry name" value="p-type_atpase"/>
    <property type="match status" value="1"/>
</dbReference>
<proteinExistence type="inferred from homology"/>
<dbReference type="Gene3D" id="1.20.1110.10">
    <property type="entry name" value="Calcium-transporting ATPase, transmembrane domain"/>
    <property type="match status" value="2"/>
</dbReference>
<keyword evidence="2 14" id="KW-0813">Transport</keyword>
<dbReference type="InterPro" id="IPR006068">
    <property type="entry name" value="ATPase_P-typ_cation-transptr_C"/>
</dbReference>
<dbReference type="InterPro" id="IPR023299">
    <property type="entry name" value="ATPase_P-typ_cyto_dom_N"/>
</dbReference>
<dbReference type="NCBIfam" id="TIGR01494">
    <property type="entry name" value="ATPase_P-type"/>
    <property type="match status" value="1"/>
</dbReference>
<feature type="transmembrane region" description="Helical" evidence="14">
    <location>
        <begin position="879"/>
        <end position="901"/>
    </location>
</feature>
<dbReference type="FunFam" id="2.70.150.10:FF:000029">
    <property type="entry name" value="Calcium-transporting ATPase"/>
    <property type="match status" value="1"/>
</dbReference>
<evidence type="ECO:0000256" key="9">
    <source>
        <dbReference type="ARBA" id="ARBA00022842"/>
    </source>
</evidence>
<dbReference type="Pfam" id="PF00689">
    <property type="entry name" value="Cation_ATPase_C"/>
    <property type="match status" value="1"/>
</dbReference>
<dbReference type="SUPFAM" id="SSF81665">
    <property type="entry name" value="Calcium ATPase, transmembrane domain M"/>
    <property type="match status" value="1"/>
</dbReference>
<dbReference type="InterPro" id="IPR036412">
    <property type="entry name" value="HAD-like_sf"/>
</dbReference>
<feature type="transmembrane region" description="Helical" evidence="14">
    <location>
        <begin position="364"/>
        <end position="389"/>
    </location>
</feature>
<dbReference type="GO" id="GO:0046872">
    <property type="term" value="F:metal ion binding"/>
    <property type="evidence" value="ECO:0007669"/>
    <property type="project" value="UniProtKB-KW"/>
</dbReference>
<feature type="transmembrane region" description="Helical" evidence="14">
    <location>
        <begin position="812"/>
        <end position="830"/>
    </location>
</feature>
<dbReference type="InterPro" id="IPR001757">
    <property type="entry name" value="P_typ_ATPase"/>
</dbReference>
<evidence type="ECO:0000256" key="13">
    <source>
        <dbReference type="ARBA" id="ARBA00023136"/>
    </source>
</evidence>
<keyword evidence="5" id="KW-0479">Metal-binding</keyword>
<keyword evidence="12 14" id="KW-0406">Ion transport</keyword>
<dbReference type="Pfam" id="PF00122">
    <property type="entry name" value="E1-E2_ATPase"/>
    <property type="match status" value="1"/>
</dbReference>
<dbReference type="SMART" id="SM00831">
    <property type="entry name" value="Cation_ATPase_N"/>
    <property type="match status" value="1"/>
</dbReference>
<protein>
    <recommendedName>
        <fullName evidence="14">Calcium-transporting ATPase</fullName>
        <ecNumber evidence="14">7.2.2.10</ecNumber>
    </recommendedName>
</protein>
<comment type="function">
    <text evidence="14">Catalyzes the hydrolysis of ATP coupled with the transport of calcium.</text>
</comment>
<dbReference type="GO" id="GO:0005524">
    <property type="term" value="F:ATP binding"/>
    <property type="evidence" value="ECO:0007669"/>
    <property type="project" value="UniProtKB-KW"/>
</dbReference>
<dbReference type="InterPro" id="IPR023214">
    <property type="entry name" value="HAD_sf"/>
</dbReference>
<dbReference type="AlphaFoldDB" id="A0A397BKK0"/>
<dbReference type="SUPFAM" id="SSF81653">
    <property type="entry name" value="Calcium ATPase, transduction domain A"/>
    <property type="match status" value="1"/>
</dbReference>
<dbReference type="Gene3D" id="3.40.50.1000">
    <property type="entry name" value="HAD superfamily/HAD-like"/>
    <property type="match status" value="1"/>
</dbReference>
<dbReference type="PRINTS" id="PR00119">
    <property type="entry name" value="CATATPASE"/>
</dbReference>
<dbReference type="Pfam" id="PF00690">
    <property type="entry name" value="Cation_ATPase_N"/>
    <property type="match status" value="1"/>
</dbReference>
<dbReference type="EC" id="7.2.2.10" evidence="14"/>
<comment type="catalytic activity">
    <reaction evidence="14">
        <text>Ca(2+)(in) + ATP + H2O = Ca(2+)(out) + ADP + phosphate + H(+)</text>
        <dbReference type="Rhea" id="RHEA:18105"/>
        <dbReference type="ChEBI" id="CHEBI:15377"/>
        <dbReference type="ChEBI" id="CHEBI:15378"/>
        <dbReference type="ChEBI" id="CHEBI:29108"/>
        <dbReference type="ChEBI" id="CHEBI:30616"/>
        <dbReference type="ChEBI" id="CHEBI:43474"/>
        <dbReference type="ChEBI" id="CHEBI:456216"/>
        <dbReference type="EC" id="7.2.2.10"/>
    </reaction>
</comment>
<evidence type="ECO:0000256" key="6">
    <source>
        <dbReference type="ARBA" id="ARBA00022741"/>
    </source>
</evidence>
<evidence type="ECO:0000256" key="5">
    <source>
        <dbReference type="ARBA" id="ARBA00022723"/>
    </source>
</evidence>
<dbReference type="InterPro" id="IPR059000">
    <property type="entry name" value="ATPase_P-type_domA"/>
</dbReference>
<dbReference type="Proteomes" id="UP000265427">
    <property type="component" value="Unassembled WGS sequence"/>
</dbReference>
<evidence type="ECO:0000256" key="4">
    <source>
        <dbReference type="ARBA" id="ARBA00022692"/>
    </source>
</evidence>
<accession>A0A397BKK0</accession>
<comment type="caution">
    <text evidence="16">The sequence shown here is derived from an EMBL/GenBank/DDBJ whole genome shotgun (WGS) entry which is preliminary data.</text>
</comment>
<comment type="subcellular location">
    <subcellularLocation>
        <location evidence="1">Endomembrane system</location>
        <topology evidence="1">Multi-pass membrane protein</topology>
    </subcellularLocation>
    <subcellularLocation>
        <location evidence="14">Membrane</location>
        <topology evidence="14">Multi-pass membrane protein</topology>
    </subcellularLocation>
</comment>
<dbReference type="GO" id="GO:0005886">
    <property type="term" value="C:plasma membrane"/>
    <property type="evidence" value="ECO:0007669"/>
    <property type="project" value="TreeGrafter"/>
</dbReference>
<dbReference type="InterPro" id="IPR006408">
    <property type="entry name" value="P-type_ATPase_IIB"/>
</dbReference>
<evidence type="ECO:0000256" key="10">
    <source>
        <dbReference type="ARBA" id="ARBA00022967"/>
    </source>
</evidence>
<keyword evidence="6 14" id="KW-0547">Nucleotide-binding</keyword>
<feature type="domain" description="Cation-transporting P-type ATPase N-terminal" evidence="15">
    <location>
        <begin position="65"/>
        <end position="141"/>
    </location>
</feature>
<keyword evidence="4 14" id="KW-0812">Transmembrane</keyword>
<dbReference type="PANTHER" id="PTHR24093">
    <property type="entry name" value="CATION TRANSPORTING ATPASE"/>
    <property type="match status" value="1"/>
</dbReference>
<dbReference type="GO" id="GO:0016887">
    <property type="term" value="F:ATP hydrolysis activity"/>
    <property type="evidence" value="ECO:0007669"/>
    <property type="project" value="InterPro"/>
</dbReference>
<dbReference type="InterPro" id="IPR023298">
    <property type="entry name" value="ATPase_P-typ_TM_dom_sf"/>
</dbReference>
<keyword evidence="10" id="KW-1278">Translocase</keyword>
<evidence type="ECO:0000313" key="16">
    <source>
        <dbReference type="EMBL" id="RHY21551.1"/>
    </source>
</evidence>
<dbReference type="GO" id="GO:0012505">
    <property type="term" value="C:endomembrane system"/>
    <property type="evidence" value="ECO:0007669"/>
    <property type="project" value="UniProtKB-SubCell"/>
</dbReference>
<evidence type="ECO:0000313" key="17">
    <source>
        <dbReference type="Proteomes" id="UP000265427"/>
    </source>
</evidence>
<comment type="caution">
    <text evidence="14">Lacks conserved residue(s) required for the propagation of feature annotation.</text>
</comment>
<dbReference type="GO" id="GO:0005388">
    <property type="term" value="F:P-type calcium transporter activity"/>
    <property type="evidence" value="ECO:0007669"/>
    <property type="project" value="UniProtKB-EC"/>
</dbReference>
<dbReference type="PROSITE" id="PS00154">
    <property type="entry name" value="ATPASE_E1_E2"/>
    <property type="match status" value="1"/>
</dbReference>
<comment type="similarity">
    <text evidence="14">Belongs to the cation transport ATPase (P-type) (TC 3.A.3) family.</text>
</comment>
<dbReference type="EMBL" id="QUSZ01002618">
    <property type="protein sequence ID" value="RHY21551.1"/>
    <property type="molecule type" value="Genomic_DNA"/>
</dbReference>
<evidence type="ECO:0000256" key="1">
    <source>
        <dbReference type="ARBA" id="ARBA00004127"/>
    </source>
</evidence>
<name>A0A397BKK0_APHAT</name>
<keyword evidence="7 14" id="KW-0106">Calcium</keyword>
<keyword evidence="9" id="KW-0460">Magnesium</keyword>
<dbReference type="PANTHER" id="PTHR24093:SF369">
    <property type="entry name" value="CALCIUM-TRANSPORTING ATPASE"/>
    <property type="match status" value="1"/>
</dbReference>
<keyword evidence="13 14" id="KW-0472">Membrane</keyword>
<evidence type="ECO:0000256" key="3">
    <source>
        <dbReference type="ARBA" id="ARBA00022568"/>
    </source>
</evidence>
<feature type="transmembrane region" description="Helical" evidence="14">
    <location>
        <begin position="124"/>
        <end position="142"/>
    </location>
</feature>
<organism evidence="16 17">
    <name type="scientific">Aphanomyces astaci</name>
    <name type="common">Crayfish plague agent</name>
    <dbReference type="NCBI Taxonomy" id="112090"/>
    <lineage>
        <taxon>Eukaryota</taxon>
        <taxon>Sar</taxon>
        <taxon>Stramenopiles</taxon>
        <taxon>Oomycota</taxon>
        <taxon>Saprolegniomycetes</taxon>
        <taxon>Saprolegniales</taxon>
        <taxon>Verrucalvaceae</taxon>
        <taxon>Aphanomyces</taxon>
    </lineage>
</organism>
<evidence type="ECO:0000256" key="14">
    <source>
        <dbReference type="RuleBase" id="RU361146"/>
    </source>
</evidence>
<dbReference type="SUPFAM" id="SSF56784">
    <property type="entry name" value="HAD-like"/>
    <property type="match status" value="1"/>
</dbReference>